<organism evidence="1 2">
    <name type="scientific">Thermogemmatispora tikiterensis</name>
    <dbReference type="NCBI Taxonomy" id="1825093"/>
    <lineage>
        <taxon>Bacteria</taxon>
        <taxon>Bacillati</taxon>
        <taxon>Chloroflexota</taxon>
        <taxon>Ktedonobacteria</taxon>
        <taxon>Thermogemmatisporales</taxon>
        <taxon>Thermogemmatisporaceae</taxon>
        <taxon>Thermogemmatispora</taxon>
    </lineage>
</organism>
<dbReference type="Gene3D" id="3.40.50.1820">
    <property type="entry name" value="alpha/beta hydrolase"/>
    <property type="match status" value="1"/>
</dbReference>
<protein>
    <recommendedName>
        <fullName evidence="3">Peptidase S9 prolyl oligopeptidase catalytic domain-containing protein</fullName>
    </recommendedName>
</protein>
<accession>A0A328VNV1</accession>
<proteinExistence type="predicted"/>
<gene>
    <name evidence="1" type="ORF">A4R35_09880</name>
</gene>
<dbReference type="EMBL" id="MCIF01000002">
    <property type="protein sequence ID" value="RAQ95845.1"/>
    <property type="molecule type" value="Genomic_DNA"/>
</dbReference>
<dbReference type="AlphaFoldDB" id="A0A328VNV1"/>
<reference evidence="1 2" key="1">
    <citation type="submission" date="2016-08" db="EMBL/GenBank/DDBJ databases">
        <title>Analysis of Carbohydrate Active Enzymes in Thermogemmatispora T81 Reveals Carbohydrate Degradation Ability.</title>
        <authorList>
            <person name="Tomazini A."/>
            <person name="Lal S."/>
            <person name="Stott M."/>
            <person name="Henrissat B."/>
            <person name="Polikarpov I."/>
            <person name="Sparling R."/>
            <person name="Levin D.B."/>
        </authorList>
    </citation>
    <scope>NUCLEOTIDE SEQUENCE [LARGE SCALE GENOMIC DNA]</scope>
    <source>
        <strain evidence="1 2">T81</strain>
    </source>
</reference>
<evidence type="ECO:0000313" key="1">
    <source>
        <dbReference type="EMBL" id="RAQ95845.1"/>
    </source>
</evidence>
<name>A0A328VNV1_9CHLR</name>
<comment type="caution">
    <text evidence="1">The sequence shown here is derived from an EMBL/GenBank/DDBJ whole genome shotgun (WGS) entry which is preliminary data.</text>
</comment>
<dbReference type="SUPFAM" id="SSF53474">
    <property type="entry name" value="alpha/beta-Hydrolases"/>
    <property type="match status" value="1"/>
</dbReference>
<sequence length="148" mass="16464">MGSAQAPEVEALVADGAFATQWSAVGWAVPRTLRFSAHLLAWVLRLLCWVTDQILCRCTVYCFQQVEPVRTIGRIAPRPILLIHGGNDTIVDPDDAMRLYQAAHAPKELWLIPPHGAYSRVFYRQQSLYQQSPRLLRQSAQAGAIGPA</sequence>
<keyword evidence="2" id="KW-1185">Reference proteome</keyword>
<evidence type="ECO:0000313" key="2">
    <source>
        <dbReference type="Proteomes" id="UP000248706"/>
    </source>
</evidence>
<dbReference type="InterPro" id="IPR029058">
    <property type="entry name" value="AB_hydrolase_fold"/>
</dbReference>
<evidence type="ECO:0008006" key="3">
    <source>
        <dbReference type="Google" id="ProtNLM"/>
    </source>
</evidence>
<dbReference type="Proteomes" id="UP000248706">
    <property type="component" value="Unassembled WGS sequence"/>
</dbReference>